<dbReference type="SUPFAM" id="SSF54292">
    <property type="entry name" value="2Fe-2S ferredoxin-like"/>
    <property type="match status" value="1"/>
</dbReference>
<reference evidence="8 9" key="1">
    <citation type="submission" date="2016-05" db="EMBL/GenBank/DDBJ databases">
        <title>Paenibacillus oryzae. sp. nov., isolated from the rice root.</title>
        <authorList>
            <person name="Zhang J."/>
            <person name="Zhang X."/>
        </authorList>
    </citation>
    <scope>NUCLEOTIDE SEQUENCE [LARGE SCALE GENOMIC DNA]</scope>
    <source>
        <strain evidence="8 9">1DrF-4</strain>
    </source>
</reference>
<evidence type="ECO:0000256" key="5">
    <source>
        <dbReference type="ARBA" id="ARBA00023014"/>
    </source>
</evidence>
<dbReference type="GO" id="GO:0051537">
    <property type="term" value="F:2 iron, 2 sulfur cluster binding"/>
    <property type="evidence" value="ECO:0007669"/>
    <property type="project" value="UniProtKB-KW"/>
</dbReference>
<evidence type="ECO:0000256" key="6">
    <source>
        <dbReference type="ARBA" id="ARBA00034078"/>
    </source>
</evidence>
<dbReference type="STRING" id="1844972.A7K91_04460"/>
<comment type="similarity">
    <text evidence="1">Belongs to the adrenodoxin/putidaredoxin family.</text>
</comment>
<keyword evidence="5" id="KW-0411">Iron-sulfur</keyword>
<dbReference type="RefSeq" id="WP_068683937.1">
    <property type="nucleotide sequence ID" value="NZ_LYPA01000064.1"/>
</dbReference>
<dbReference type="AlphaFoldDB" id="A0A1A5YGR4"/>
<comment type="caution">
    <text evidence="8">The sequence shown here is derived from an EMBL/GenBank/DDBJ whole genome shotgun (WGS) entry which is preliminary data.</text>
</comment>
<dbReference type="EMBL" id="LYPA01000064">
    <property type="protein sequence ID" value="OBR64841.1"/>
    <property type="molecule type" value="Genomic_DNA"/>
</dbReference>
<keyword evidence="4" id="KW-0408">Iron</keyword>
<keyword evidence="2" id="KW-0001">2Fe-2S</keyword>
<dbReference type="GO" id="GO:0009055">
    <property type="term" value="F:electron transfer activity"/>
    <property type="evidence" value="ECO:0007669"/>
    <property type="project" value="TreeGrafter"/>
</dbReference>
<dbReference type="InterPro" id="IPR036010">
    <property type="entry name" value="2Fe-2S_ferredoxin-like_sf"/>
</dbReference>
<sequence length="98" mass="10982">MIELKGKTITAEVPAESGLTLLDHAIKHKIDWSFSCTRGTCARCRCLVTEGAEFLEEVTDEEWDRLEPEEFEEGFRLGCQAVVKEGAGRIAAVNKTYF</sequence>
<dbReference type="PROSITE" id="PS51085">
    <property type="entry name" value="2FE2S_FER_2"/>
    <property type="match status" value="1"/>
</dbReference>
<dbReference type="CDD" id="cd00207">
    <property type="entry name" value="fer2"/>
    <property type="match status" value="1"/>
</dbReference>
<evidence type="ECO:0000256" key="1">
    <source>
        <dbReference type="ARBA" id="ARBA00010914"/>
    </source>
</evidence>
<proteinExistence type="inferred from homology"/>
<comment type="cofactor">
    <cofactor evidence="6">
        <name>[2Fe-2S] cluster</name>
        <dbReference type="ChEBI" id="CHEBI:190135"/>
    </cofactor>
</comment>
<protein>
    <submittedName>
        <fullName evidence="8">Ferredoxin</fullName>
    </submittedName>
</protein>
<dbReference type="PANTHER" id="PTHR23426:SF65">
    <property type="entry name" value="FERREDOXIN-2, MITOCHONDRIAL"/>
    <property type="match status" value="1"/>
</dbReference>
<gene>
    <name evidence="8" type="ORF">A7K91_04460</name>
</gene>
<feature type="domain" description="2Fe-2S ferredoxin-type" evidence="7">
    <location>
        <begin position="1"/>
        <end position="96"/>
    </location>
</feature>
<dbReference type="Pfam" id="PF00111">
    <property type="entry name" value="Fer2"/>
    <property type="match status" value="1"/>
</dbReference>
<dbReference type="GO" id="GO:0140647">
    <property type="term" value="P:P450-containing electron transport chain"/>
    <property type="evidence" value="ECO:0007669"/>
    <property type="project" value="InterPro"/>
</dbReference>
<accession>A0A1A5YGR4</accession>
<evidence type="ECO:0000313" key="9">
    <source>
        <dbReference type="Proteomes" id="UP000092024"/>
    </source>
</evidence>
<organism evidence="8 9">
    <name type="scientific">Paenibacillus oryzae</name>
    <dbReference type="NCBI Taxonomy" id="1844972"/>
    <lineage>
        <taxon>Bacteria</taxon>
        <taxon>Bacillati</taxon>
        <taxon>Bacillota</taxon>
        <taxon>Bacilli</taxon>
        <taxon>Bacillales</taxon>
        <taxon>Paenibacillaceae</taxon>
        <taxon>Paenibacillus</taxon>
    </lineage>
</organism>
<dbReference type="OrthoDB" id="9807864at2"/>
<keyword evidence="3" id="KW-0479">Metal-binding</keyword>
<dbReference type="InterPro" id="IPR012675">
    <property type="entry name" value="Beta-grasp_dom_sf"/>
</dbReference>
<dbReference type="Gene3D" id="3.10.20.30">
    <property type="match status" value="1"/>
</dbReference>
<dbReference type="PANTHER" id="PTHR23426">
    <property type="entry name" value="FERREDOXIN/ADRENODOXIN"/>
    <property type="match status" value="1"/>
</dbReference>
<name>A0A1A5YGR4_9BACL</name>
<dbReference type="Proteomes" id="UP000092024">
    <property type="component" value="Unassembled WGS sequence"/>
</dbReference>
<evidence type="ECO:0000256" key="2">
    <source>
        <dbReference type="ARBA" id="ARBA00022714"/>
    </source>
</evidence>
<evidence type="ECO:0000259" key="7">
    <source>
        <dbReference type="PROSITE" id="PS51085"/>
    </source>
</evidence>
<dbReference type="InterPro" id="IPR001041">
    <property type="entry name" value="2Fe-2S_ferredoxin-type"/>
</dbReference>
<dbReference type="GO" id="GO:0046872">
    <property type="term" value="F:metal ion binding"/>
    <property type="evidence" value="ECO:0007669"/>
    <property type="project" value="UniProtKB-KW"/>
</dbReference>
<dbReference type="InterPro" id="IPR001055">
    <property type="entry name" value="Adrenodoxin-like"/>
</dbReference>
<keyword evidence="9" id="KW-1185">Reference proteome</keyword>
<evidence type="ECO:0000256" key="4">
    <source>
        <dbReference type="ARBA" id="ARBA00023004"/>
    </source>
</evidence>
<evidence type="ECO:0000313" key="8">
    <source>
        <dbReference type="EMBL" id="OBR64841.1"/>
    </source>
</evidence>
<evidence type="ECO:0000256" key="3">
    <source>
        <dbReference type="ARBA" id="ARBA00022723"/>
    </source>
</evidence>